<dbReference type="EMBL" id="BLBS01000056">
    <property type="protein sequence ID" value="GET92913.1"/>
    <property type="molecule type" value="Genomic_DNA"/>
</dbReference>
<dbReference type="OrthoDB" id="406368at2759"/>
<evidence type="ECO:0000256" key="1">
    <source>
        <dbReference type="SAM" id="MobiDB-lite"/>
    </source>
</evidence>
<dbReference type="InterPro" id="IPR010736">
    <property type="entry name" value="SHIPPO-rpt"/>
</dbReference>
<evidence type="ECO:0008006" key="4">
    <source>
        <dbReference type="Google" id="ProtNLM"/>
    </source>
</evidence>
<accession>A0A640KTH9</accession>
<dbReference type="Proteomes" id="UP000419144">
    <property type="component" value="Unassembled WGS sequence"/>
</dbReference>
<proteinExistence type="predicted"/>
<feature type="region of interest" description="Disordered" evidence="1">
    <location>
        <begin position="1"/>
        <end position="58"/>
    </location>
</feature>
<dbReference type="VEuPathDB" id="TriTrypDB:LtaPh_3539300"/>
<feature type="compositionally biased region" description="Polar residues" evidence="1">
    <location>
        <begin position="34"/>
        <end position="49"/>
    </location>
</feature>
<reference evidence="2" key="1">
    <citation type="submission" date="2019-11" db="EMBL/GenBank/DDBJ databases">
        <title>Leishmania tarentolae CDS.</title>
        <authorList>
            <person name="Goto Y."/>
            <person name="Yamagishi J."/>
        </authorList>
    </citation>
    <scope>NUCLEOTIDE SEQUENCE [LARGE SCALE GENOMIC DNA]</scope>
    <source>
        <strain evidence="2">Parrot Tar II</strain>
    </source>
</reference>
<dbReference type="Pfam" id="PF07004">
    <property type="entry name" value="SHIPPO-rpt"/>
    <property type="match status" value="5"/>
</dbReference>
<gene>
    <name evidence="2" type="ORF">LtaPh_3539300</name>
</gene>
<dbReference type="InterPro" id="IPR051291">
    <property type="entry name" value="CIMAP"/>
</dbReference>
<name>A0A640KTH9_LEITA</name>
<dbReference type="PANTHER" id="PTHR21580">
    <property type="entry name" value="SHIPPO-1-RELATED"/>
    <property type="match status" value="1"/>
</dbReference>
<comment type="caution">
    <text evidence="2">The sequence shown here is derived from an EMBL/GenBank/DDBJ whole genome shotgun (WGS) entry which is preliminary data.</text>
</comment>
<dbReference type="PANTHER" id="PTHR21580:SF28">
    <property type="entry name" value="BOREALIN N-TERMINAL DOMAIN-CONTAINING PROTEIN-RELATED"/>
    <property type="match status" value="1"/>
</dbReference>
<dbReference type="AlphaFoldDB" id="A0A640KTH9"/>
<evidence type="ECO:0000313" key="3">
    <source>
        <dbReference type="Proteomes" id="UP000419144"/>
    </source>
</evidence>
<evidence type="ECO:0000313" key="2">
    <source>
        <dbReference type="EMBL" id="GET92913.1"/>
    </source>
</evidence>
<sequence length="476" mass="51614">MEELPLLRAKERQVRETTGPYVGPGSYDLDKRAVTNSSRAPFNSTSLRQNFPPADREVPGPGAYNVLLEQSSHTFGLGSQPFVSESSRFAAANSNDTPGPGAYDVSNYGCTRKNPRSYTFSGPYEGAPDCGHAGSIGPGAYSPNYTAADRRLPKAAEFSKYSSRKPMRPQAGPGPGSYEPLLEPRSLAAMKPSSVFVTKTSRSLCGGNNLSNVPGPGTYDIRTGSERGGAIPREHFSAFGSSSSRFAHGKDGDLPGPGAYTGEIAPRRFHPSAGRGSAPFVSAYERFPKEMETGMPGPGTYDARRPRRHEDFGEPMPFGSMVPRFGPVWSQRPQSEPLVFSGDPYNGRAPSKRRMRPFIPGKIQPSSAPPPLQDRSYDVQYDWPKPVSMANTTFGTSERPPLYCTNAVPGPGSYCQLDDVAPAGRRYGNSNWGRDVRFTDVTPFSGTPDPGKYYHASTFLKKTFNTTIGSDTAWIE</sequence>
<keyword evidence="3" id="KW-1185">Reference proteome</keyword>
<feature type="region of interest" description="Disordered" evidence="1">
    <location>
        <begin position="335"/>
        <end position="355"/>
    </location>
</feature>
<feature type="region of interest" description="Disordered" evidence="1">
    <location>
        <begin position="240"/>
        <end position="277"/>
    </location>
</feature>
<feature type="region of interest" description="Disordered" evidence="1">
    <location>
        <begin position="157"/>
        <end position="176"/>
    </location>
</feature>
<organism evidence="2 3">
    <name type="scientific">Leishmania tarentolae</name>
    <name type="common">Sauroleishmania tarentolae</name>
    <dbReference type="NCBI Taxonomy" id="5689"/>
    <lineage>
        <taxon>Eukaryota</taxon>
        <taxon>Discoba</taxon>
        <taxon>Euglenozoa</taxon>
        <taxon>Kinetoplastea</taxon>
        <taxon>Metakinetoplastina</taxon>
        <taxon>Trypanosomatida</taxon>
        <taxon>Trypanosomatidae</taxon>
        <taxon>Leishmaniinae</taxon>
        <taxon>Leishmania</taxon>
        <taxon>lizard Leishmania</taxon>
    </lineage>
</organism>
<protein>
    <recommendedName>
        <fullName evidence="4">Sperm-tail PG-rich repeat</fullName>
    </recommendedName>
</protein>